<accession>A0A4V1KJ33</accession>
<evidence type="ECO:0000256" key="3">
    <source>
        <dbReference type="ARBA" id="ARBA00022741"/>
    </source>
</evidence>
<keyword evidence="3" id="KW-0547">Nucleotide-binding</keyword>
<dbReference type="AlphaFoldDB" id="A0A4V1KJ33"/>
<evidence type="ECO:0000259" key="5">
    <source>
        <dbReference type="PROSITE" id="PS50893"/>
    </source>
</evidence>
<dbReference type="CDD" id="cd03293">
    <property type="entry name" value="ABC_NrtD_SsuB_transporters"/>
    <property type="match status" value="1"/>
</dbReference>
<dbReference type="InterPro" id="IPR050166">
    <property type="entry name" value="ABC_transporter_ATP-bind"/>
</dbReference>
<dbReference type="SUPFAM" id="SSF52540">
    <property type="entry name" value="P-loop containing nucleoside triphosphate hydrolases"/>
    <property type="match status" value="1"/>
</dbReference>
<dbReference type="OrthoDB" id="9807242at2"/>
<sequence>MSAVAERRASDQTAAPRGRIDLHRVAKTYGQGRLAKTVMEDCSLTIEPGRLNVVIGPSGCGKSTLLRLIAGFDQPDAGAVTADGSPVRGPASDRLMVFQESALFDWMTVYENVAFALRAAGRGSRDIAPLAKDVLERVGLAAFKEKYPGQLSGGMQRRVELARALINDPAVMLLDEPFRGLDAMTRGLMQEYFLRLYADNPRTVVFVTTEIDEAILIADRLIILSNVPARVRWLVEIDLPRPRTVATLYEDDRANDIKREAIEVLHEEAMKSFRGAFRERASKEAVTAGSK</sequence>
<dbReference type="GO" id="GO:0005524">
    <property type="term" value="F:ATP binding"/>
    <property type="evidence" value="ECO:0007669"/>
    <property type="project" value="UniProtKB-KW"/>
</dbReference>
<dbReference type="PROSITE" id="PS50893">
    <property type="entry name" value="ABC_TRANSPORTER_2"/>
    <property type="match status" value="1"/>
</dbReference>
<evidence type="ECO:0000313" key="7">
    <source>
        <dbReference type="Proteomes" id="UP000289708"/>
    </source>
</evidence>
<dbReference type="PANTHER" id="PTHR42788">
    <property type="entry name" value="TAURINE IMPORT ATP-BINDING PROTEIN-RELATED"/>
    <property type="match status" value="1"/>
</dbReference>
<dbReference type="InterPro" id="IPR003439">
    <property type="entry name" value="ABC_transporter-like_ATP-bd"/>
</dbReference>
<dbReference type="RefSeq" id="WP_128777953.1">
    <property type="nucleotide sequence ID" value="NZ_RYFI01000012.1"/>
</dbReference>
<reference evidence="6 7" key="1">
    <citation type="submission" date="2018-12" db="EMBL/GenBank/DDBJ databases">
        <title>bacterium Hansschlegelia zhihuaiae S113.</title>
        <authorList>
            <person name="He J."/>
        </authorList>
    </citation>
    <scope>NUCLEOTIDE SEQUENCE [LARGE SCALE GENOMIC DNA]</scope>
    <source>
        <strain evidence="6 7">S 113</strain>
    </source>
</reference>
<dbReference type="InterPro" id="IPR003593">
    <property type="entry name" value="AAA+_ATPase"/>
</dbReference>
<dbReference type="InterPro" id="IPR017871">
    <property type="entry name" value="ABC_transporter-like_CS"/>
</dbReference>
<evidence type="ECO:0000256" key="1">
    <source>
        <dbReference type="ARBA" id="ARBA00005417"/>
    </source>
</evidence>
<evidence type="ECO:0000256" key="2">
    <source>
        <dbReference type="ARBA" id="ARBA00022448"/>
    </source>
</evidence>
<keyword evidence="4 6" id="KW-0067">ATP-binding</keyword>
<feature type="domain" description="ABC transporter" evidence="5">
    <location>
        <begin position="20"/>
        <end position="251"/>
    </location>
</feature>
<organism evidence="6 7">
    <name type="scientific">Hansschlegelia zhihuaiae</name>
    <dbReference type="NCBI Taxonomy" id="405005"/>
    <lineage>
        <taxon>Bacteria</taxon>
        <taxon>Pseudomonadati</taxon>
        <taxon>Pseudomonadota</taxon>
        <taxon>Alphaproteobacteria</taxon>
        <taxon>Hyphomicrobiales</taxon>
        <taxon>Methylopilaceae</taxon>
        <taxon>Hansschlegelia</taxon>
    </lineage>
</organism>
<evidence type="ECO:0000313" key="6">
    <source>
        <dbReference type="EMBL" id="RXF72792.1"/>
    </source>
</evidence>
<keyword evidence="7" id="KW-1185">Reference proteome</keyword>
<protein>
    <submittedName>
        <fullName evidence="6">ABC transporter ATP-binding protein</fullName>
    </submittedName>
</protein>
<evidence type="ECO:0000256" key="4">
    <source>
        <dbReference type="ARBA" id="ARBA00022840"/>
    </source>
</evidence>
<dbReference type="SMART" id="SM00382">
    <property type="entry name" value="AAA"/>
    <property type="match status" value="1"/>
</dbReference>
<gene>
    <name evidence="6" type="ORF">EK403_13205</name>
</gene>
<comment type="similarity">
    <text evidence="1">Belongs to the ABC transporter superfamily.</text>
</comment>
<keyword evidence="2" id="KW-0813">Transport</keyword>
<dbReference type="EMBL" id="RYFI01000012">
    <property type="protein sequence ID" value="RXF72792.1"/>
    <property type="molecule type" value="Genomic_DNA"/>
</dbReference>
<name>A0A4V1KJ33_9HYPH</name>
<dbReference type="GO" id="GO:0016887">
    <property type="term" value="F:ATP hydrolysis activity"/>
    <property type="evidence" value="ECO:0007669"/>
    <property type="project" value="InterPro"/>
</dbReference>
<dbReference type="Proteomes" id="UP000289708">
    <property type="component" value="Unassembled WGS sequence"/>
</dbReference>
<dbReference type="PANTHER" id="PTHR42788:SF13">
    <property type="entry name" value="ALIPHATIC SULFONATES IMPORT ATP-BINDING PROTEIN SSUB"/>
    <property type="match status" value="1"/>
</dbReference>
<dbReference type="Pfam" id="PF00005">
    <property type="entry name" value="ABC_tran"/>
    <property type="match status" value="1"/>
</dbReference>
<dbReference type="InterPro" id="IPR027417">
    <property type="entry name" value="P-loop_NTPase"/>
</dbReference>
<proteinExistence type="inferred from homology"/>
<comment type="caution">
    <text evidence="6">The sequence shown here is derived from an EMBL/GenBank/DDBJ whole genome shotgun (WGS) entry which is preliminary data.</text>
</comment>
<dbReference type="Gene3D" id="3.40.50.300">
    <property type="entry name" value="P-loop containing nucleotide triphosphate hydrolases"/>
    <property type="match status" value="1"/>
</dbReference>
<dbReference type="PROSITE" id="PS00211">
    <property type="entry name" value="ABC_TRANSPORTER_1"/>
    <property type="match status" value="1"/>
</dbReference>